<dbReference type="PIRSF" id="PIRSF000535">
    <property type="entry name" value="1PFK/6PFK/LacC"/>
    <property type="match status" value="1"/>
</dbReference>
<dbReference type="InterPro" id="IPR029056">
    <property type="entry name" value="Ribokinase-like"/>
</dbReference>
<dbReference type="GO" id="GO:0005524">
    <property type="term" value="F:ATP binding"/>
    <property type="evidence" value="ECO:0007669"/>
    <property type="project" value="UniProtKB-UniRule"/>
</dbReference>
<accession>A0A1I3RCU6</accession>
<keyword evidence="4 8" id="KW-0418">Kinase</keyword>
<dbReference type="NCBIfam" id="TIGR03828">
    <property type="entry name" value="pfkB"/>
    <property type="match status" value="1"/>
</dbReference>
<feature type="domain" description="Carbohydrate kinase PfkB" evidence="9">
    <location>
        <begin position="10"/>
        <end position="281"/>
    </location>
</feature>
<keyword evidence="11" id="KW-1185">Reference proteome</keyword>
<evidence type="ECO:0000313" key="10">
    <source>
        <dbReference type="EMBL" id="SFJ43026.1"/>
    </source>
</evidence>
<evidence type="ECO:0000256" key="1">
    <source>
        <dbReference type="ARBA" id="ARBA00005380"/>
    </source>
</evidence>
<keyword evidence="3 7" id="KW-0547">Nucleotide-binding</keyword>
<dbReference type="InterPro" id="IPR022463">
    <property type="entry name" value="1-PFruKinase"/>
</dbReference>
<dbReference type="SUPFAM" id="SSF53613">
    <property type="entry name" value="Ribokinase-like"/>
    <property type="match status" value="1"/>
</dbReference>
<reference evidence="11" key="1">
    <citation type="submission" date="2016-10" db="EMBL/GenBank/DDBJ databases">
        <authorList>
            <person name="Varghese N."/>
            <person name="Submissions S."/>
        </authorList>
    </citation>
    <scope>NUCLEOTIDE SEQUENCE [LARGE SCALE GENOMIC DNA]</scope>
    <source>
        <strain evidence="11">CGMCC 1.3704</strain>
    </source>
</reference>
<evidence type="ECO:0000256" key="6">
    <source>
        <dbReference type="ARBA" id="ARBA00047745"/>
    </source>
</evidence>
<keyword evidence="7" id="KW-0423">Lactose metabolism</keyword>
<dbReference type="GO" id="GO:0005829">
    <property type="term" value="C:cytosol"/>
    <property type="evidence" value="ECO:0007669"/>
    <property type="project" value="TreeGrafter"/>
</dbReference>
<dbReference type="GO" id="GO:2001059">
    <property type="term" value="P:D-tagatose 6-phosphate catabolic process"/>
    <property type="evidence" value="ECO:0007669"/>
    <property type="project" value="UniProtKB-UniPathway"/>
</dbReference>
<evidence type="ECO:0000256" key="2">
    <source>
        <dbReference type="ARBA" id="ARBA00022679"/>
    </source>
</evidence>
<proteinExistence type="inferred from homology"/>
<evidence type="ECO:0000256" key="4">
    <source>
        <dbReference type="ARBA" id="ARBA00022777"/>
    </source>
</evidence>
<dbReference type="PANTHER" id="PTHR46566">
    <property type="entry name" value="1-PHOSPHOFRUCTOKINASE-RELATED"/>
    <property type="match status" value="1"/>
</dbReference>
<dbReference type="InterPro" id="IPR017583">
    <property type="entry name" value="Tagatose/fructose_Pkinase"/>
</dbReference>
<evidence type="ECO:0000256" key="3">
    <source>
        <dbReference type="ARBA" id="ARBA00022741"/>
    </source>
</evidence>
<comment type="catalytic activity">
    <reaction evidence="6 8">
        <text>beta-D-fructose 1-phosphate + ATP = beta-D-fructose 1,6-bisphosphate + ADP + H(+)</text>
        <dbReference type="Rhea" id="RHEA:14213"/>
        <dbReference type="ChEBI" id="CHEBI:15378"/>
        <dbReference type="ChEBI" id="CHEBI:30616"/>
        <dbReference type="ChEBI" id="CHEBI:32966"/>
        <dbReference type="ChEBI" id="CHEBI:138881"/>
        <dbReference type="ChEBI" id="CHEBI:456216"/>
        <dbReference type="EC" id="2.7.1.56"/>
    </reaction>
</comment>
<comment type="pathway">
    <text evidence="7">Carbohydrate metabolism; D-tagatose 6-phosphate degradation; D-glyceraldehyde 3-phosphate and glycerone phosphate from D-tagatose 6-phosphate: step 1/2.</text>
</comment>
<dbReference type="FunFam" id="3.40.1190.20:FF:000001">
    <property type="entry name" value="Phosphofructokinase"/>
    <property type="match status" value="1"/>
</dbReference>
<dbReference type="EMBL" id="FOSB01000002">
    <property type="protein sequence ID" value="SFJ43026.1"/>
    <property type="molecule type" value="Genomic_DNA"/>
</dbReference>
<dbReference type="STRING" id="240302.BN982_01569"/>
<dbReference type="AlphaFoldDB" id="A0A1I3RCU6"/>
<dbReference type="PANTHER" id="PTHR46566:SF1">
    <property type="entry name" value="1-PHOSPHOFRUCTOKINASE"/>
    <property type="match status" value="1"/>
</dbReference>
<evidence type="ECO:0000259" key="9">
    <source>
        <dbReference type="Pfam" id="PF00294"/>
    </source>
</evidence>
<dbReference type="InterPro" id="IPR011611">
    <property type="entry name" value="PfkB_dom"/>
</dbReference>
<dbReference type="Proteomes" id="UP000183557">
    <property type="component" value="Unassembled WGS sequence"/>
</dbReference>
<evidence type="ECO:0000256" key="7">
    <source>
        <dbReference type="PIRNR" id="PIRNR000535"/>
    </source>
</evidence>
<keyword evidence="5 7" id="KW-0067">ATP-binding</keyword>
<dbReference type="Gene3D" id="3.40.1190.20">
    <property type="match status" value="1"/>
</dbReference>
<organism evidence="10 11">
    <name type="scientific">Halobacillus dabanensis</name>
    <dbReference type="NCBI Taxonomy" id="240302"/>
    <lineage>
        <taxon>Bacteria</taxon>
        <taxon>Bacillati</taxon>
        <taxon>Bacillota</taxon>
        <taxon>Bacilli</taxon>
        <taxon>Bacillales</taxon>
        <taxon>Bacillaceae</taxon>
        <taxon>Halobacillus</taxon>
    </lineage>
</organism>
<dbReference type="InterPro" id="IPR002173">
    <property type="entry name" value="Carboh/pur_kinase_PfkB_CS"/>
</dbReference>
<comment type="similarity">
    <text evidence="7">Belongs to the carbohydrate kinase PfkB family. LacC subfamily.</text>
</comment>
<comment type="catalytic activity">
    <reaction evidence="7">
        <text>D-tagatofuranose 6-phosphate + ATP = D-tagatofuranose 1,6-bisphosphate + ADP + H(+)</text>
        <dbReference type="Rhea" id="RHEA:12420"/>
        <dbReference type="ChEBI" id="CHEBI:15378"/>
        <dbReference type="ChEBI" id="CHEBI:30616"/>
        <dbReference type="ChEBI" id="CHEBI:58694"/>
        <dbReference type="ChEBI" id="CHEBI:58695"/>
        <dbReference type="ChEBI" id="CHEBI:456216"/>
        <dbReference type="EC" id="2.7.1.144"/>
    </reaction>
</comment>
<dbReference type="GO" id="GO:0044281">
    <property type="term" value="P:small molecule metabolic process"/>
    <property type="evidence" value="ECO:0007669"/>
    <property type="project" value="UniProtKB-ARBA"/>
</dbReference>
<comment type="function">
    <text evidence="8">Catalyzes the ATP-dependent phosphorylation of fructose-l-phosphate to fructose-l,6-bisphosphate.</text>
</comment>
<dbReference type="Pfam" id="PF00294">
    <property type="entry name" value="PfkB"/>
    <property type="match status" value="1"/>
</dbReference>
<dbReference type="GO" id="GO:0008662">
    <property type="term" value="F:1-phosphofructokinase activity"/>
    <property type="evidence" value="ECO:0007669"/>
    <property type="project" value="UniProtKB-UniRule"/>
</dbReference>
<dbReference type="GO" id="GO:0005988">
    <property type="term" value="P:lactose metabolic process"/>
    <property type="evidence" value="ECO:0007669"/>
    <property type="project" value="UniProtKB-KW"/>
</dbReference>
<evidence type="ECO:0000256" key="8">
    <source>
        <dbReference type="RuleBase" id="RU369061"/>
    </source>
</evidence>
<name>A0A1I3RCU6_HALDA</name>
<keyword evidence="2 7" id="KW-0808">Transferase</keyword>
<dbReference type="PROSITE" id="PS00584">
    <property type="entry name" value="PFKB_KINASES_2"/>
    <property type="match status" value="1"/>
</dbReference>
<dbReference type="NCBIfam" id="TIGR03168">
    <property type="entry name" value="1-PFK"/>
    <property type="match status" value="1"/>
</dbReference>
<gene>
    <name evidence="10" type="ORF">SAMN04487936_102136</name>
</gene>
<dbReference type="GO" id="GO:0009024">
    <property type="term" value="F:tagatose-6-phosphate kinase activity"/>
    <property type="evidence" value="ECO:0007669"/>
    <property type="project" value="UniProtKB-EC"/>
</dbReference>
<evidence type="ECO:0000313" key="11">
    <source>
        <dbReference type="Proteomes" id="UP000183557"/>
    </source>
</evidence>
<dbReference type="GO" id="GO:0016052">
    <property type="term" value="P:carbohydrate catabolic process"/>
    <property type="evidence" value="ECO:0007669"/>
    <property type="project" value="UniProtKB-ARBA"/>
</dbReference>
<dbReference type="UniPathway" id="UPA00704">
    <property type="reaction ID" value="UER00715"/>
</dbReference>
<dbReference type="RefSeq" id="WP_075035243.1">
    <property type="nucleotide sequence ID" value="NZ_FOSB01000002.1"/>
</dbReference>
<dbReference type="EC" id="2.7.1.144" evidence="7"/>
<sequence length="307" mass="33474">MIYTCTMNPSIDYIMNVEAFEAGDLNRATQTYFYPGGKGINVSRVVSRFDVPTKALGYNGGFTGAFIKEFLDKEKIQHQFIDTSQTTRINVKLKSTEETEINGPGAEISEELQKELLDQIKLLSNKDTLVLAGSLPSSLPTDFYVQMTSLCNKQGVKVVADTSGGALEQLLGHPLFLLKPNHHELGELFNVTIDSKEKAAEYAQKLVDKGVEHVIVSMGGQGAVYVGQNKKLYANVPEGKVKNSVGAGDSVVAGFLSALEKEETLETAFQYGVATGSATAFQDDLCKKEDVEILLSQIHIYNMSKGE</sequence>
<comment type="similarity">
    <text evidence="1">Belongs to the carbohydrate kinase pfkB family.</text>
</comment>
<dbReference type="CDD" id="cd01164">
    <property type="entry name" value="FruK_PfkB_like"/>
    <property type="match status" value="1"/>
</dbReference>
<evidence type="ECO:0000256" key="5">
    <source>
        <dbReference type="ARBA" id="ARBA00022840"/>
    </source>
</evidence>
<protein>
    <recommendedName>
        <fullName evidence="7">Tagatose-6-phosphate kinase</fullName>
        <ecNumber evidence="7">2.7.1.144</ecNumber>
    </recommendedName>
</protein>
<dbReference type="OrthoDB" id="9801219at2"/>